<sequence>MGMALRMSQRLGPGGSGGGGALHGGALSGDIDARPPFGLVSRNGVGAYSAGLGPSAAAAFGRPPGTGGSSPSSRRRSSSSYTSDASWTPGGGPGPGPGTGRFESMGRAGAAGGGDAAGAGHMLPLLWPGGSAAGGGGDEGRTSTGGASAVGGGLGGGHAAVGAGGRWRIVPAELSHTHGLQGGGSGGGGGVSHVGRWRPPPLNSSLDSLGSPLGGGPAASPHADAAGEPSWEHRYGGLAASAAHSGLGLVQGGPTGGGGGGAGGGATGLGRHSPRSGLLGSSGMSLLARTSSINMPLGERAVPPGGGLRPSMSGGLGSSLGPAGRRDSLSMGRRESGVGGDSILGAGGGPTLRIVIDGPGGSYERHRMLLATGSRGPQPLDSPSAASAAGSVGGGGASIVGRQFGDGLAGVLTNSQIQEWMSQHASRLLLPRHMQEIADIVFRPPSAVTDKSCRASDPNNALVQAVVTALQGKEVVVAEEEDDEPAPRSVPVAGS</sequence>
<proteinExistence type="predicted"/>
<evidence type="ECO:0000313" key="2">
    <source>
        <dbReference type="EMBL" id="KXZ55253.1"/>
    </source>
</evidence>
<feature type="compositionally biased region" description="Gly residues" evidence="1">
    <location>
        <begin position="249"/>
        <end position="268"/>
    </location>
</feature>
<accession>A0A150GZS5</accession>
<dbReference type="AlphaFoldDB" id="A0A150GZS5"/>
<dbReference type="OrthoDB" id="535103at2759"/>
<evidence type="ECO:0000313" key="3">
    <source>
        <dbReference type="Proteomes" id="UP000075714"/>
    </source>
</evidence>
<feature type="compositionally biased region" description="Gly residues" evidence="1">
    <location>
        <begin position="305"/>
        <end position="318"/>
    </location>
</feature>
<gene>
    <name evidence="2" type="ORF">GPECTOR_3g392</name>
</gene>
<dbReference type="Proteomes" id="UP000075714">
    <property type="component" value="Unassembled WGS sequence"/>
</dbReference>
<comment type="caution">
    <text evidence="2">The sequence shown here is derived from an EMBL/GenBank/DDBJ whole genome shotgun (WGS) entry which is preliminary data.</text>
</comment>
<name>A0A150GZS5_GONPE</name>
<feature type="compositionally biased region" description="Basic and acidic residues" evidence="1">
    <location>
        <begin position="324"/>
        <end position="336"/>
    </location>
</feature>
<reference evidence="3" key="1">
    <citation type="journal article" date="2016" name="Nat. Commun.">
        <title>The Gonium pectorale genome demonstrates co-option of cell cycle regulation during the evolution of multicellularity.</title>
        <authorList>
            <person name="Hanschen E.R."/>
            <person name="Marriage T.N."/>
            <person name="Ferris P.J."/>
            <person name="Hamaji T."/>
            <person name="Toyoda A."/>
            <person name="Fujiyama A."/>
            <person name="Neme R."/>
            <person name="Noguchi H."/>
            <person name="Minakuchi Y."/>
            <person name="Suzuki M."/>
            <person name="Kawai-Toyooka H."/>
            <person name="Smith D.R."/>
            <person name="Sparks H."/>
            <person name="Anderson J."/>
            <person name="Bakaric R."/>
            <person name="Luria V."/>
            <person name="Karger A."/>
            <person name="Kirschner M.W."/>
            <person name="Durand P.M."/>
            <person name="Michod R.E."/>
            <person name="Nozaki H."/>
            <person name="Olson B.J."/>
        </authorList>
    </citation>
    <scope>NUCLEOTIDE SEQUENCE [LARGE SCALE GENOMIC DNA]</scope>
    <source>
        <strain evidence="3">NIES-2863</strain>
    </source>
</reference>
<feature type="region of interest" description="Disordered" evidence="1">
    <location>
        <begin position="249"/>
        <end position="277"/>
    </location>
</feature>
<feature type="compositionally biased region" description="Gly residues" evidence="1">
    <location>
        <begin position="12"/>
        <end position="27"/>
    </location>
</feature>
<organism evidence="2 3">
    <name type="scientific">Gonium pectorale</name>
    <name type="common">Green alga</name>
    <dbReference type="NCBI Taxonomy" id="33097"/>
    <lineage>
        <taxon>Eukaryota</taxon>
        <taxon>Viridiplantae</taxon>
        <taxon>Chlorophyta</taxon>
        <taxon>core chlorophytes</taxon>
        <taxon>Chlorophyceae</taxon>
        <taxon>CS clade</taxon>
        <taxon>Chlamydomonadales</taxon>
        <taxon>Volvocaceae</taxon>
        <taxon>Gonium</taxon>
    </lineage>
</organism>
<feature type="region of interest" description="Disordered" evidence="1">
    <location>
        <begin position="1"/>
        <end position="115"/>
    </location>
</feature>
<dbReference type="EMBL" id="LSYV01000004">
    <property type="protein sequence ID" value="KXZ55253.1"/>
    <property type="molecule type" value="Genomic_DNA"/>
</dbReference>
<feature type="region of interest" description="Disordered" evidence="1">
    <location>
        <begin position="305"/>
        <end position="344"/>
    </location>
</feature>
<feature type="compositionally biased region" description="Gly residues" evidence="1">
    <location>
        <begin position="89"/>
        <end position="99"/>
    </location>
</feature>
<keyword evidence="3" id="KW-1185">Reference proteome</keyword>
<dbReference type="STRING" id="33097.A0A150GZS5"/>
<feature type="region of interest" description="Disordered" evidence="1">
    <location>
        <begin position="130"/>
        <end position="151"/>
    </location>
</feature>
<evidence type="ECO:0000256" key="1">
    <source>
        <dbReference type="SAM" id="MobiDB-lite"/>
    </source>
</evidence>
<feature type="region of interest" description="Disordered" evidence="1">
    <location>
        <begin position="198"/>
        <end position="230"/>
    </location>
</feature>
<protein>
    <submittedName>
        <fullName evidence="2">Uncharacterized protein</fullName>
    </submittedName>
</protein>